<accession>A0ABN3PG75</accession>
<proteinExistence type="predicted"/>
<protein>
    <submittedName>
        <fullName evidence="1">Uncharacterized protein</fullName>
    </submittedName>
</protein>
<name>A0ABN3PG75_9MICO</name>
<comment type="caution">
    <text evidence="1">The sequence shown here is derived from an EMBL/GenBank/DDBJ whole genome shotgun (WGS) entry which is preliminary data.</text>
</comment>
<gene>
    <name evidence="1" type="ORF">GCM10009862_15930</name>
</gene>
<dbReference type="Proteomes" id="UP001500274">
    <property type="component" value="Unassembled WGS sequence"/>
</dbReference>
<evidence type="ECO:0000313" key="2">
    <source>
        <dbReference type="Proteomes" id="UP001500274"/>
    </source>
</evidence>
<dbReference type="RefSeq" id="WP_344228409.1">
    <property type="nucleotide sequence ID" value="NZ_BAAARI010000011.1"/>
</dbReference>
<reference evidence="1 2" key="1">
    <citation type="journal article" date="2019" name="Int. J. Syst. Evol. Microbiol.">
        <title>The Global Catalogue of Microorganisms (GCM) 10K type strain sequencing project: providing services to taxonomists for standard genome sequencing and annotation.</title>
        <authorList>
            <consortium name="The Broad Institute Genomics Platform"/>
            <consortium name="The Broad Institute Genome Sequencing Center for Infectious Disease"/>
            <person name="Wu L."/>
            <person name="Ma J."/>
        </authorList>
    </citation>
    <scope>NUCLEOTIDE SEQUENCE [LARGE SCALE GENOMIC DNA]</scope>
    <source>
        <strain evidence="1 2">JCM 16365</strain>
    </source>
</reference>
<dbReference type="EMBL" id="BAAARI010000011">
    <property type="protein sequence ID" value="GAA2577429.1"/>
    <property type="molecule type" value="Genomic_DNA"/>
</dbReference>
<evidence type="ECO:0000313" key="1">
    <source>
        <dbReference type="EMBL" id="GAA2577429.1"/>
    </source>
</evidence>
<keyword evidence="2" id="KW-1185">Reference proteome</keyword>
<sequence>MTGVRLIRVSTRRTGVRETVRVLVYDELAEMRAAAARFTGNDPGEWAGVMGVCQTYKVEGVVDGDWVTKRQPLIVRLWRGALGSRVVTHEMSHAATELYGRTVDPEAPVGEHLHNANEVLAHLHSDITYKLVDLLYAYGYYDREMVMSA</sequence>
<organism evidence="1 2">
    <name type="scientific">Microbacterium binotii</name>
    <dbReference type="NCBI Taxonomy" id="462710"/>
    <lineage>
        <taxon>Bacteria</taxon>
        <taxon>Bacillati</taxon>
        <taxon>Actinomycetota</taxon>
        <taxon>Actinomycetes</taxon>
        <taxon>Micrococcales</taxon>
        <taxon>Microbacteriaceae</taxon>
        <taxon>Microbacterium</taxon>
    </lineage>
</organism>